<gene>
    <name evidence="7" type="ORF">RICGR_1443</name>
</gene>
<evidence type="ECO:0000256" key="1">
    <source>
        <dbReference type="ARBA" id="ARBA00004141"/>
    </source>
</evidence>
<dbReference type="Proteomes" id="UP000054075">
    <property type="component" value="Unassembled WGS sequence"/>
</dbReference>
<feature type="transmembrane region" description="Helical" evidence="6">
    <location>
        <begin position="169"/>
        <end position="189"/>
    </location>
</feature>
<feature type="transmembrane region" description="Helical" evidence="6">
    <location>
        <begin position="117"/>
        <end position="136"/>
    </location>
</feature>
<proteinExistence type="predicted"/>
<accession>A8PQ79</accession>
<feature type="transmembrane region" description="Helical" evidence="6">
    <location>
        <begin position="285"/>
        <end position="305"/>
    </location>
</feature>
<name>A8PQ79_9COXI</name>
<dbReference type="STRING" id="59196.RICGR_1443"/>
<dbReference type="RefSeq" id="WP_006035214.1">
    <property type="nucleotide sequence ID" value="NZ_AAQJ02000001.1"/>
</dbReference>
<reference evidence="7" key="1">
    <citation type="submission" date="2006-04" db="EMBL/GenBank/DDBJ databases">
        <authorList>
            <person name="Seshadri R."/>
            <person name="Federici B.A."/>
        </authorList>
    </citation>
    <scope>NUCLEOTIDE SEQUENCE [LARGE SCALE GENOMIC DNA]</scope>
</reference>
<feature type="transmembrane region" description="Helical" evidence="6">
    <location>
        <begin position="247"/>
        <end position="264"/>
    </location>
</feature>
<dbReference type="GO" id="GO:0016765">
    <property type="term" value="F:transferase activity, transferring alkyl or aryl (other than methyl) groups"/>
    <property type="evidence" value="ECO:0007669"/>
    <property type="project" value="InterPro"/>
</dbReference>
<dbReference type="Pfam" id="PF01040">
    <property type="entry name" value="UbiA"/>
    <property type="match status" value="1"/>
</dbReference>
<evidence type="ECO:0000256" key="6">
    <source>
        <dbReference type="SAM" id="Phobius"/>
    </source>
</evidence>
<keyword evidence="2" id="KW-1003">Cell membrane</keyword>
<dbReference type="Gene3D" id="1.10.357.140">
    <property type="entry name" value="UbiA prenyltransferase"/>
    <property type="match status" value="1"/>
</dbReference>
<dbReference type="GO" id="GO:0016020">
    <property type="term" value="C:membrane"/>
    <property type="evidence" value="ECO:0007669"/>
    <property type="project" value="UniProtKB-SubCell"/>
</dbReference>
<evidence type="ECO:0000256" key="3">
    <source>
        <dbReference type="ARBA" id="ARBA00022692"/>
    </source>
</evidence>
<dbReference type="eggNOG" id="COG0382">
    <property type="taxonomic scope" value="Bacteria"/>
</dbReference>
<feature type="transmembrane region" description="Helical" evidence="6">
    <location>
        <begin position="215"/>
        <end position="235"/>
    </location>
</feature>
<dbReference type="CDD" id="cd13963">
    <property type="entry name" value="PT_UbiA_2"/>
    <property type="match status" value="1"/>
</dbReference>
<evidence type="ECO:0000256" key="5">
    <source>
        <dbReference type="ARBA" id="ARBA00023136"/>
    </source>
</evidence>
<dbReference type="EMBL" id="AAQJ02000001">
    <property type="protein sequence ID" value="EDP46231.1"/>
    <property type="molecule type" value="Genomic_DNA"/>
</dbReference>
<protein>
    <submittedName>
        <fullName evidence="7">Integral membrane protein</fullName>
    </submittedName>
</protein>
<dbReference type="InterPro" id="IPR000537">
    <property type="entry name" value="UbiA_prenyltransferase"/>
</dbReference>
<keyword evidence="8" id="KW-1185">Reference proteome</keyword>
<feature type="transmembrane region" description="Helical" evidence="6">
    <location>
        <begin position="45"/>
        <end position="67"/>
    </location>
</feature>
<feature type="transmembrane region" description="Helical" evidence="6">
    <location>
        <begin position="87"/>
        <end position="111"/>
    </location>
</feature>
<reference evidence="7" key="2">
    <citation type="submission" date="2007-10" db="EMBL/GenBank/DDBJ databases">
        <authorList>
            <person name="Myers G.S."/>
        </authorList>
    </citation>
    <scope>NUCLEOTIDE SEQUENCE [LARGE SCALE GENOMIC DNA]</scope>
</reference>
<keyword evidence="3 6" id="KW-0812">Transmembrane</keyword>
<evidence type="ECO:0000313" key="7">
    <source>
        <dbReference type="EMBL" id="EDP46231.1"/>
    </source>
</evidence>
<sequence length="307" mass="35299">MSKKINSKKNSKISACFKAIRPYHAIKNGLLFIPLLVGHQYFNTIAIGNVFLGSIVFCLFASSAYLINDLADLKTDQQDIKKQKRPFASGTLPLNVGYIFSPLFALIALSFSIFLPYRFLMTALSYYSLTLIYTFFIKKIKWIDAFLLASLYSLRVFAGMTLIKNGFSWWLIFFVLSLFFSLALLKRYAELALLGLKNKFSIPGRAYQLNDKTRLAVLGRSSGILSILIFIFYIYSPKAQFFYSSPLLLWFICPCLFMWLHHMWQLAREGKIDDDPVVITVKDRLSWIFLIVIVFMTVLATGFHFPH</sequence>
<evidence type="ECO:0000256" key="4">
    <source>
        <dbReference type="ARBA" id="ARBA00022989"/>
    </source>
</evidence>
<keyword evidence="4 6" id="KW-1133">Transmembrane helix</keyword>
<organism evidence="7 8">
    <name type="scientific">Rickettsiella grylli</name>
    <dbReference type="NCBI Taxonomy" id="59196"/>
    <lineage>
        <taxon>Bacteria</taxon>
        <taxon>Pseudomonadati</taxon>
        <taxon>Pseudomonadota</taxon>
        <taxon>Gammaproteobacteria</taxon>
        <taxon>Legionellales</taxon>
        <taxon>Coxiellaceae</taxon>
        <taxon>Rickettsiella</taxon>
    </lineage>
</organism>
<dbReference type="InterPro" id="IPR044878">
    <property type="entry name" value="UbiA_sf"/>
</dbReference>
<evidence type="ECO:0000256" key="2">
    <source>
        <dbReference type="ARBA" id="ARBA00022475"/>
    </source>
</evidence>
<comment type="caution">
    <text evidence="7">The sequence shown here is derived from an EMBL/GenBank/DDBJ whole genome shotgun (WGS) entry which is preliminary data.</text>
</comment>
<keyword evidence="5 6" id="KW-0472">Membrane</keyword>
<dbReference type="AlphaFoldDB" id="A8PQ79"/>
<evidence type="ECO:0000313" key="8">
    <source>
        <dbReference type="Proteomes" id="UP000054075"/>
    </source>
</evidence>
<comment type="subcellular location">
    <subcellularLocation>
        <location evidence="1">Membrane</location>
        <topology evidence="1">Multi-pass membrane protein</topology>
    </subcellularLocation>
</comment>